<evidence type="ECO:0000313" key="1">
    <source>
        <dbReference type="EMBL" id="QHS89702.1"/>
    </source>
</evidence>
<proteinExistence type="predicted"/>
<accession>A0A6C0BCH0</accession>
<dbReference type="EMBL" id="MN739116">
    <property type="protein sequence ID" value="QHS89702.1"/>
    <property type="molecule type" value="Genomic_DNA"/>
</dbReference>
<reference evidence="1" key="1">
    <citation type="journal article" date="2020" name="Nature">
        <title>Giant virus diversity and host interactions through global metagenomics.</title>
        <authorList>
            <person name="Schulz F."/>
            <person name="Roux S."/>
            <person name="Paez-Espino D."/>
            <person name="Jungbluth S."/>
            <person name="Walsh D.A."/>
            <person name="Denef V.J."/>
            <person name="McMahon K.D."/>
            <person name="Konstantinidis K.T."/>
            <person name="Eloe-Fadrosh E.A."/>
            <person name="Kyrpides N.C."/>
            <person name="Woyke T."/>
        </authorList>
    </citation>
    <scope>NUCLEOTIDE SEQUENCE</scope>
    <source>
        <strain evidence="1">GVMAG-M-3300010160-26</strain>
    </source>
</reference>
<name>A0A6C0BCH0_9ZZZZ</name>
<sequence>MINIKEFLNSKRIIHSEKANDSISGLQFLIENEKIADIITFNTCIQFSLVNVSDLKKNNEGLYFYEYNMKRIGDIVDNIKVESLSNSKYYITYNIGDINYTTDKINEFILLLAPYQNFKIRITFLETPNQHAEFIISLRQYFIDNKSNTELLSFNCVCSDSGVYNGGIYHIDSDSLHKNEL</sequence>
<protein>
    <submittedName>
        <fullName evidence="1">Uncharacterized protein</fullName>
    </submittedName>
</protein>
<organism evidence="1">
    <name type="scientific">viral metagenome</name>
    <dbReference type="NCBI Taxonomy" id="1070528"/>
    <lineage>
        <taxon>unclassified sequences</taxon>
        <taxon>metagenomes</taxon>
        <taxon>organismal metagenomes</taxon>
    </lineage>
</organism>
<dbReference type="AlphaFoldDB" id="A0A6C0BCH0"/>